<organism evidence="3 4">
    <name type="scientific">Caldanaerovirga acetigignens</name>
    <dbReference type="NCBI Taxonomy" id="447595"/>
    <lineage>
        <taxon>Bacteria</taxon>
        <taxon>Bacillati</taxon>
        <taxon>Bacillota</taxon>
        <taxon>Clostridia</taxon>
        <taxon>Thermosediminibacterales</taxon>
        <taxon>Thermosediminibacteraceae</taxon>
        <taxon>Caldanaerovirga</taxon>
    </lineage>
</organism>
<name>A0A1M7LMH8_9FIRM</name>
<evidence type="ECO:0000313" key="4">
    <source>
        <dbReference type="Proteomes" id="UP000184375"/>
    </source>
</evidence>
<proteinExistence type="predicted"/>
<dbReference type="SMART" id="SM00897">
    <property type="entry name" value="FIST"/>
    <property type="match status" value="1"/>
</dbReference>
<reference evidence="4" key="1">
    <citation type="submission" date="2016-11" db="EMBL/GenBank/DDBJ databases">
        <authorList>
            <person name="Varghese N."/>
            <person name="Submissions S."/>
        </authorList>
    </citation>
    <scope>NUCLEOTIDE SEQUENCE [LARGE SCALE GENOMIC DNA]</scope>
    <source>
        <strain evidence="4">DSM 18802</strain>
    </source>
</reference>
<evidence type="ECO:0000313" key="3">
    <source>
        <dbReference type="EMBL" id="SHM79327.1"/>
    </source>
</evidence>
<dbReference type="InterPro" id="IPR019494">
    <property type="entry name" value="FIST_C"/>
</dbReference>
<sequence length="388" mass="42871">MNSFRTKEVIIMFINLDREGTVEGLQYLLEQADDDENTLGVLILACDANAFTPEKVDEILKQYKKPVFGGIFPQILFNKEVLEKGTIVAGISQPVSTVVIKDIGDISIDLDAIIENAFEWQSLENKTIFVFVDGLSQYISPLIDSMFNCWGLIPNYIGGGAGSLSFERKPCVFTGEGLLEDAAVLALADIKSGIGVAHGWKPVAGPLKVTEADRNIIISLNWRPAFEVYREMVEKISGKSFDNTGFFQLAKGFPIGIVRMAEEMVVRDPISLDGNRLICVGEVPLNSFVYILKGDKDSLIAAAVKARLLAEDCYLKTLSEKKEKSLTTFFMDCVSRVFFLQSDFNEELEAVYAGYPLLGALTIGEIANTGKDYLEFYNKTSVIGLLED</sequence>
<keyword evidence="4" id="KW-1185">Reference proteome</keyword>
<gene>
    <name evidence="3" type="ORF">SAMN05660826_01960</name>
</gene>
<dbReference type="PANTHER" id="PTHR40252:SF2">
    <property type="entry name" value="BLR0328 PROTEIN"/>
    <property type="match status" value="1"/>
</dbReference>
<dbReference type="InterPro" id="IPR013702">
    <property type="entry name" value="FIST_domain_N"/>
</dbReference>
<dbReference type="PANTHER" id="PTHR40252">
    <property type="entry name" value="BLR0328 PROTEIN"/>
    <property type="match status" value="1"/>
</dbReference>
<dbReference type="AlphaFoldDB" id="A0A1M7LMH8"/>
<dbReference type="Pfam" id="PF08495">
    <property type="entry name" value="FIST"/>
    <property type="match status" value="1"/>
</dbReference>
<dbReference type="Pfam" id="PF10442">
    <property type="entry name" value="FIST_C"/>
    <property type="match status" value="1"/>
</dbReference>
<dbReference type="SMART" id="SM01204">
    <property type="entry name" value="FIST_C"/>
    <property type="match status" value="1"/>
</dbReference>
<protein>
    <submittedName>
        <fullName evidence="3">FIST C domain-containing protein</fullName>
    </submittedName>
</protein>
<dbReference type="STRING" id="447595.SAMN05660826_01960"/>
<dbReference type="EMBL" id="FRCR01000013">
    <property type="protein sequence ID" value="SHM79327.1"/>
    <property type="molecule type" value="Genomic_DNA"/>
</dbReference>
<feature type="domain" description="FIST C-domain" evidence="2">
    <location>
        <begin position="225"/>
        <end position="369"/>
    </location>
</feature>
<accession>A0A1M7LMH8</accession>
<feature type="domain" description="FIST" evidence="1">
    <location>
        <begin position="37"/>
        <end position="224"/>
    </location>
</feature>
<dbReference type="Proteomes" id="UP000184375">
    <property type="component" value="Unassembled WGS sequence"/>
</dbReference>
<evidence type="ECO:0000259" key="1">
    <source>
        <dbReference type="SMART" id="SM00897"/>
    </source>
</evidence>
<evidence type="ECO:0000259" key="2">
    <source>
        <dbReference type="SMART" id="SM01204"/>
    </source>
</evidence>